<evidence type="ECO:0000256" key="1">
    <source>
        <dbReference type="ARBA" id="ARBA00023054"/>
    </source>
</evidence>
<feature type="compositionally biased region" description="Basic and acidic residues" evidence="2">
    <location>
        <begin position="126"/>
        <end position="147"/>
    </location>
</feature>
<evidence type="ECO:0000313" key="3">
    <source>
        <dbReference type="EMBL" id="KRT79296.1"/>
    </source>
</evidence>
<accession>A0A0T6AVS2</accession>
<keyword evidence="1" id="KW-0175">Coiled coil</keyword>
<dbReference type="Proteomes" id="UP000051574">
    <property type="component" value="Unassembled WGS sequence"/>
</dbReference>
<keyword evidence="4" id="KW-1185">Reference proteome</keyword>
<protein>
    <recommendedName>
        <fullName evidence="5">Coiled-coil domain-containing protein</fullName>
    </recommendedName>
</protein>
<dbReference type="PANTHER" id="PTHR21549">
    <property type="entry name" value="MUTATED IN BLADDER CANCER 1"/>
    <property type="match status" value="1"/>
</dbReference>
<evidence type="ECO:0008006" key="5">
    <source>
        <dbReference type="Google" id="ProtNLM"/>
    </source>
</evidence>
<dbReference type="AlphaFoldDB" id="A0A0T6AVS2"/>
<evidence type="ECO:0000313" key="4">
    <source>
        <dbReference type="Proteomes" id="UP000051574"/>
    </source>
</evidence>
<sequence length="280" mass="33527">MKKSIRCGGHSNGWTPDDHNLFLKARSKCCDIDELCSYLHTILPDISEDEIRVHEKWYLKYLELREKQKHAIKIWRKAKSATAPRNKLKETAIKRVTSAYNPMKAFNKQEIKEKLDKWRQEKLEKSQQRKMLNDEMEKRKKETEQKNKQKHKEVKKTIENWKLAKLEKEEVQLYEKHFMEKQQRLFKSAMANRLIKEFQSQDAVFVKRRIESCNPRIKSIERYPNTVNVVRDPSRVLKPTKQWISRVKSREGSYNSSSTTIKTIQKLRVPEWRKNGGISR</sequence>
<name>A0A0T6AVS2_9SCAR</name>
<organism evidence="3 4">
    <name type="scientific">Oryctes borbonicus</name>
    <dbReference type="NCBI Taxonomy" id="1629725"/>
    <lineage>
        <taxon>Eukaryota</taxon>
        <taxon>Metazoa</taxon>
        <taxon>Ecdysozoa</taxon>
        <taxon>Arthropoda</taxon>
        <taxon>Hexapoda</taxon>
        <taxon>Insecta</taxon>
        <taxon>Pterygota</taxon>
        <taxon>Neoptera</taxon>
        <taxon>Endopterygota</taxon>
        <taxon>Coleoptera</taxon>
        <taxon>Polyphaga</taxon>
        <taxon>Scarabaeiformia</taxon>
        <taxon>Scarabaeidae</taxon>
        <taxon>Dynastinae</taxon>
        <taxon>Oryctes</taxon>
    </lineage>
</organism>
<reference evidence="3 4" key="1">
    <citation type="submission" date="2015-09" db="EMBL/GenBank/DDBJ databases">
        <title>Draft genome of the scarab beetle Oryctes borbonicus.</title>
        <authorList>
            <person name="Meyer J.M."/>
            <person name="Markov G.V."/>
            <person name="Baskaran P."/>
            <person name="Herrmann M."/>
            <person name="Sommer R.J."/>
            <person name="Roedelsperger C."/>
        </authorList>
    </citation>
    <scope>NUCLEOTIDE SEQUENCE [LARGE SCALE GENOMIC DNA]</scope>
    <source>
        <strain evidence="3">OB123</strain>
        <tissue evidence="3">Whole animal</tissue>
    </source>
</reference>
<dbReference type="EMBL" id="LJIG01022678">
    <property type="protein sequence ID" value="KRT79296.1"/>
    <property type="molecule type" value="Genomic_DNA"/>
</dbReference>
<dbReference type="PANTHER" id="PTHR21549:SF0">
    <property type="entry name" value="COILED-COIL DOMAIN-CONTAINING PROTEIN 112"/>
    <property type="match status" value="1"/>
</dbReference>
<proteinExistence type="predicted"/>
<evidence type="ECO:0000256" key="2">
    <source>
        <dbReference type="SAM" id="MobiDB-lite"/>
    </source>
</evidence>
<feature type="region of interest" description="Disordered" evidence="2">
    <location>
        <begin position="126"/>
        <end position="154"/>
    </location>
</feature>
<dbReference type="InterPro" id="IPR039902">
    <property type="entry name" value="CCDC148/CCDC112"/>
</dbReference>
<comment type="caution">
    <text evidence="3">The sequence shown here is derived from an EMBL/GenBank/DDBJ whole genome shotgun (WGS) entry which is preliminary data.</text>
</comment>
<dbReference type="OrthoDB" id="2152435at2759"/>
<gene>
    <name evidence="3" type="ORF">AMK59_7533</name>
</gene>